<dbReference type="EMBL" id="JAHRIP010071936">
    <property type="protein sequence ID" value="MEQ2309287.1"/>
    <property type="molecule type" value="Genomic_DNA"/>
</dbReference>
<comment type="catalytic activity">
    <reaction evidence="4">
        <text>ATP + H2O = ADP + phosphate + H(+)</text>
        <dbReference type="Rhea" id="RHEA:13065"/>
        <dbReference type="ChEBI" id="CHEBI:15377"/>
        <dbReference type="ChEBI" id="CHEBI:15378"/>
        <dbReference type="ChEBI" id="CHEBI:30616"/>
        <dbReference type="ChEBI" id="CHEBI:43474"/>
        <dbReference type="ChEBI" id="CHEBI:456216"/>
        <dbReference type="EC" id="3.6.4.13"/>
    </reaction>
</comment>
<reference evidence="6 7" key="1">
    <citation type="submission" date="2021-06" db="EMBL/GenBank/DDBJ databases">
        <authorList>
            <person name="Palmer J.M."/>
        </authorList>
    </citation>
    <scope>NUCLEOTIDE SEQUENCE [LARGE SCALE GENOMIC DNA]</scope>
    <source>
        <strain evidence="6 7">AS_MEX2019</strain>
        <tissue evidence="6">Muscle</tissue>
    </source>
</reference>
<dbReference type="Gene3D" id="3.40.50.300">
    <property type="entry name" value="P-loop containing nucleotide triphosphate hydrolases"/>
    <property type="match status" value="1"/>
</dbReference>
<evidence type="ECO:0000259" key="5">
    <source>
        <dbReference type="PROSITE" id="PS51192"/>
    </source>
</evidence>
<dbReference type="InterPro" id="IPR011545">
    <property type="entry name" value="DEAD/DEAH_box_helicase_dom"/>
</dbReference>
<keyword evidence="1 4" id="KW-0547">Nucleotide-binding</keyword>
<dbReference type="Pfam" id="PF00270">
    <property type="entry name" value="DEAD"/>
    <property type="match status" value="1"/>
</dbReference>
<organism evidence="6 7">
    <name type="scientific">Ameca splendens</name>
    <dbReference type="NCBI Taxonomy" id="208324"/>
    <lineage>
        <taxon>Eukaryota</taxon>
        <taxon>Metazoa</taxon>
        <taxon>Chordata</taxon>
        <taxon>Craniata</taxon>
        <taxon>Vertebrata</taxon>
        <taxon>Euteleostomi</taxon>
        <taxon>Actinopterygii</taxon>
        <taxon>Neopterygii</taxon>
        <taxon>Teleostei</taxon>
        <taxon>Neoteleostei</taxon>
        <taxon>Acanthomorphata</taxon>
        <taxon>Ovalentaria</taxon>
        <taxon>Atherinomorphae</taxon>
        <taxon>Cyprinodontiformes</taxon>
        <taxon>Goodeidae</taxon>
        <taxon>Ameca</taxon>
    </lineage>
</organism>
<feature type="non-terminal residue" evidence="6">
    <location>
        <position position="107"/>
    </location>
</feature>
<dbReference type="InterPro" id="IPR027417">
    <property type="entry name" value="P-loop_NTPase"/>
</dbReference>
<keyword evidence="2 4" id="KW-0378">Hydrolase</keyword>
<evidence type="ECO:0000256" key="4">
    <source>
        <dbReference type="RuleBase" id="RU365068"/>
    </source>
</evidence>
<comment type="domain">
    <text evidence="4">The Q motif is unique to and characteristic of the DEAD box family of RNA helicases and controls ATP binding and hydrolysis.</text>
</comment>
<comment type="function">
    <text evidence="4">RNA helicase.</text>
</comment>
<keyword evidence="3 4" id="KW-0067">ATP-binding</keyword>
<comment type="similarity">
    <text evidence="4">Belongs to the DEAD box helicase family.</text>
</comment>
<comment type="caution">
    <text evidence="6">The sequence shown here is derived from an EMBL/GenBank/DDBJ whole genome shotgun (WGS) entry which is preliminary data.</text>
</comment>
<dbReference type="PROSITE" id="PS51192">
    <property type="entry name" value="HELICASE_ATP_BIND_1"/>
    <property type="match status" value="1"/>
</dbReference>
<protein>
    <recommendedName>
        <fullName evidence="4">ATP-dependent RNA helicase</fullName>
        <ecNumber evidence="4">3.6.4.13</ecNumber>
    </recommendedName>
</protein>
<keyword evidence="4" id="KW-0694">RNA-binding</keyword>
<evidence type="ECO:0000313" key="6">
    <source>
        <dbReference type="EMBL" id="MEQ2309287.1"/>
    </source>
</evidence>
<keyword evidence="7" id="KW-1185">Reference proteome</keyword>
<evidence type="ECO:0000256" key="1">
    <source>
        <dbReference type="ARBA" id="ARBA00022741"/>
    </source>
</evidence>
<dbReference type="GO" id="GO:0004386">
    <property type="term" value="F:helicase activity"/>
    <property type="evidence" value="ECO:0007669"/>
    <property type="project" value="UniProtKB-KW"/>
</dbReference>
<feature type="domain" description="Helicase ATP-binding" evidence="5">
    <location>
        <begin position="19"/>
        <end position="107"/>
    </location>
</feature>
<keyword evidence="4 6" id="KW-0347">Helicase</keyword>
<evidence type="ECO:0000313" key="7">
    <source>
        <dbReference type="Proteomes" id="UP001469553"/>
    </source>
</evidence>
<accession>A0ABV0ZTY2</accession>
<evidence type="ECO:0000256" key="2">
    <source>
        <dbReference type="ARBA" id="ARBA00022801"/>
    </source>
</evidence>
<feature type="non-terminal residue" evidence="6">
    <location>
        <position position="1"/>
    </location>
</feature>
<dbReference type="InterPro" id="IPR014001">
    <property type="entry name" value="Helicase_ATP-bd"/>
</dbReference>
<dbReference type="SUPFAM" id="SSF52540">
    <property type="entry name" value="P-loop containing nucleoside triphosphate hydrolases"/>
    <property type="match status" value="1"/>
</dbReference>
<gene>
    <name evidence="6" type="primary">DDX51_2</name>
    <name evidence="6" type="ORF">AMECASPLE_037063</name>
</gene>
<name>A0ABV0ZTY2_9TELE</name>
<sequence>QAEVIPAILEGAQHGLLIGRGGHIPRDICVSAPTGSGKTLSFVIPVIQVLMERVVCEIRALAVLPTKELAQQVYKVFASYAEGTPVKVVMLVGQRSFAAERASLLEQ</sequence>
<dbReference type="PANTHER" id="PTHR24031">
    <property type="entry name" value="RNA HELICASE"/>
    <property type="match status" value="1"/>
</dbReference>
<evidence type="ECO:0000256" key="3">
    <source>
        <dbReference type="ARBA" id="ARBA00022840"/>
    </source>
</evidence>
<dbReference type="Proteomes" id="UP001469553">
    <property type="component" value="Unassembled WGS sequence"/>
</dbReference>
<dbReference type="EC" id="3.6.4.13" evidence="4"/>
<proteinExistence type="inferred from homology"/>